<feature type="transmembrane region" description="Helical" evidence="1">
    <location>
        <begin position="12"/>
        <end position="36"/>
    </location>
</feature>
<evidence type="ECO:0000256" key="1">
    <source>
        <dbReference type="SAM" id="Phobius"/>
    </source>
</evidence>
<evidence type="ECO:0000313" key="3">
    <source>
        <dbReference type="Proteomes" id="UP000076480"/>
    </source>
</evidence>
<keyword evidence="3" id="KW-1185">Reference proteome</keyword>
<accession>A0A166GHL6</accession>
<gene>
    <name evidence="2" type="ORF">TY91_10935</name>
</gene>
<protein>
    <recommendedName>
        <fullName evidence="4">DUF3899 domain-containing protein</fullName>
    </recommendedName>
</protein>
<sequence length="103" mass="11842">MRTRRIMLTSAIIICVLLIFVSINVALIGLTLVLSWTSYQLLIKKDYTLLQTSIFQNVSLRMPDFDKLSQEQISTYQRTAYRVGWWILASTIACVIVLICLNL</sequence>
<comment type="caution">
    <text evidence="2">The sequence shown here is derived from an EMBL/GenBank/DDBJ whole genome shotgun (WGS) entry which is preliminary data.</text>
</comment>
<reference evidence="2 3" key="1">
    <citation type="submission" date="2015-02" db="EMBL/GenBank/DDBJ databases">
        <title>Draft genome sequence of Lactobacillus collinoides CUPV2371 isolated from a natural cider, the first genome sequence of a strain of this species.</title>
        <authorList>
            <person name="Puertas A.I."/>
            <person name="Spano G."/>
            <person name="Capozzi V."/>
            <person name="Lamontanara A."/>
            <person name="Orru L."/>
            <person name="Duenas M.T."/>
        </authorList>
    </citation>
    <scope>NUCLEOTIDE SEQUENCE [LARGE SCALE GENOMIC DNA]</scope>
    <source>
        <strain evidence="2 3">237</strain>
    </source>
</reference>
<keyword evidence="1" id="KW-1133">Transmembrane helix</keyword>
<keyword evidence="1" id="KW-0472">Membrane</keyword>
<organism evidence="2 3">
    <name type="scientific">Secundilactobacillus collinoides</name>
    <name type="common">Lactobacillus collinoides</name>
    <dbReference type="NCBI Taxonomy" id="33960"/>
    <lineage>
        <taxon>Bacteria</taxon>
        <taxon>Bacillati</taxon>
        <taxon>Bacillota</taxon>
        <taxon>Bacilli</taxon>
        <taxon>Lactobacillales</taxon>
        <taxon>Lactobacillaceae</taxon>
        <taxon>Secundilactobacillus</taxon>
    </lineage>
</organism>
<keyword evidence="1" id="KW-0812">Transmembrane</keyword>
<proteinExistence type="predicted"/>
<dbReference type="AlphaFoldDB" id="A0A166GHL6"/>
<dbReference type="RefSeq" id="WP_056995917.1">
    <property type="nucleotide sequence ID" value="NZ_JYDC01000052.1"/>
</dbReference>
<dbReference type="PATRIC" id="fig|33960.6.peg.2802"/>
<name>A0A166GHL6_SECCO</name>
<dbReference type="EMBL" id="JYDC01000052">
    <property type="protein sequence ID" value="KZL39025.1"/>
    <property type="molecule type" value="Genomic_DNA"/>
</dbReference>
<dbReference type="Proteomes" id="UP000076480">
    <property type="component" value="Unassembled WGS sequence"/>
</dbReference>
<feature type="transmembrane region" description="Helical" evidence="1">
    <location>
        <begin position="83"/>
        <end position="101"/>
    </location>
</feature>
<evidence type="ECO:0000313" key="2">
    <source>
        <dbReference type="EMBL" id="KZL39025.1"/>
    </source>
</evidence>
<evidence type="ECO:0008006" key="4">
    <source>
        <dbReference type="Google" id="ProtNLM"/>
    </source>
</evidence>